<dbReference type="RefSeq" id="WP_264734456.1">
    <property type="nucleotide sequence ID" value="NZ_JAPDNR010000001.1"/>
</dbReference>
<dbReference type="InterPro" id="IPR009050">
    <property type="entry name" value="Globin-like_sf"/>
</dbReference>
<name>A0ABT3IUM1_9BACT</name>
<proteinExistence type="predicted"/>
<dbReference type="Pfam" id="PF11563">
    <property type="entry name" value="Protoglobin"/>
    <property type="match status" value="1"/>
</dbReference>
<organism evidence="2 3">
    <name type="scientific">Chitinophaga nivalis</name>
    <dbReference type="NCBI Taxonomy" id="2991709"/>
    <lineage>
        <taxon>Bacteria</taxon>
        <taxon>Pseudomonadati</taxon>
        <taxon>Bacteroidota</taxon>
        <taxon>Chitinophagia</taxon>
        <taxon>Chitinophagales</taxon>
        <taxon>Chitinophagaceae</taxon>
        <taxon>Chitinophaga</taxon>
    </lineage>
</organism>
<dbReference type="InterPro" id="IPR044398">
    <property type="entry name" value="Globin-sensor_dom"/>
</dbReference>
<evidence type="ECO:0000259" key="1">
    <source>
        <dbReference type="Pfam" id="PF11563"/>
    </source>
</evidence>
<evidence type="ECO:0000313" key="2">
    <source>
        <dbReference type="EMBL" id="MCW3487649.1"/>
    </source>
</evidence>
<protein>
    <submittedName>
        <fullName evidence="2">Protoglobin domain-containing protein</fullName>
    </submittedName>
</protein>
<dbReference type="InterPro" id="IPR012292">
    <property type="entry name" value="Globin/Proto"/>
</dbReference>
<feature type="domain" description="Globin-sensor" evidence="1">
    <location>
        <begin position="23"/>
        <end position="182"/>
    </location>
</feature>
<dbReference type="SUPFAM" id="SSF46458">
    <property type="entry name" value="Globin-like"/>
    <property type="match status" value="1"/>
</dbReference>
<reference evidence="2 3" key="1">
    <citation type="submission" date="2022-10" db="EMBL/GenBank/DDBJ databases">
        <title>Chitinophaga nivalis PC15 sp. nov., isolated from Pyeongchang county, South Korea.</title>
        <authorList>
            <person name="Trinh H.N."/>
        </authorList>
    </citation>
    <scope>NUCLEOTIDE SEQUENCE [LARGE SCALE GENOMIC DNA]</scope>
    <source>
        <strain evidence="2 3">PC14</strain>
    </source>
</reference>
<dbReference type="EMBL" id="JAPDNS010000002">
    <property type="protein sequence ID" value="MCW3487649.1"/>
    <property type="molecule type" value="Genomic_DNA"/>
</dbReference>
<comment type="caution">
    <text evidence="2">The sequence shown here is derived from an EMBL/GenBank/DDBJ whole genome shotgun (WGS) entry which is preliminary data.</text>
</comment>
<keyword evidence="3" id="KW-1185">Reference proteome</keyword>
<accession>A0ABT3IUM1</accession>
<dbReference type="Gene3D" id="1.10.490.10">
    <property type="entry name" value="Globins"/>
    <property type="match status" value="1"/>
</dbReference>
<evidence type="ECO:0000313" key="3">
    <source>
        <dbReference type="Proteomes" id="UP001207742"/>
    </source>
</evidence>
<dbReference type="Proteomes" id="UP001207742">
    <property type="component" value="Unassembled WGS sequence"/>
</dbReference>
<gene>
    <name evidence="2" type="ORF">OL497_27370</name>
</gene>
<sequence>MSNPGPKTVLPDTSSAVIDALTLVKLKRMLLFTQEDEQYLVMAGNILADHTDDILHKWYEQILHNNYLAHYFTRNGEPDLEYLQRLRPRFQEWLHSLCTRTENQQWWQFEERIAAQLQLKNVPDNMEPLPLVYLRYLSTFIYPVAEAGRFFLQHHSGYAPHETERMHQAWFKAVSFSVLLWIYPEGKSLPF</sequence>